<dbReference type="CDD" id="cd11614">
    <property type="entry name" value="SAF_CpaB_FlgA_like"/>
    <property type="match status" value="1"/>
</dbReference>
<dbReference type="Proteomes" id="UP000664800">
    <property type="component" value="Unassembled WGS sequence"/>
</dbReference>
<dbReference type="EMBL" id="JAFKMR010000039">
    <property type="protein sequence ID" value="MBN8745700.1"/>
    <property type="molecule type" value="Genomic_DNA"/>
</dbReference>
<evidence type="ECO:0000313" key="4">
    <source>
        <dbReference type="Proteomes" id="UP000664800"/>
    </source>
</evidence>
<name>A0A8I1SVI3_THIA3</name>
<keyword evidence="1" id="KW-1133">Transmembrane helix</keyword>
<feature type="transmembrane region" description="Helical" evidence="1">
    <location>
        <begin position="12"/>
        <end position="30"/>
    </location>
</feature>
<dbReference type="AlphaFoldDB" id="A0A8I1SVI3"/>
<gene>
    <name evidence="3" type="ORF">J0I24_15610</name>
</gene>
<evidence type="ECO:0000259" key="2">
    <source>
        <dbReference type="Pfam" id="PF08666"/>
    </source>
</evidence>
<keyword evidence="1" id="KW-0812">Transmembrane</keyword>
<sequence length="135" mass="14438">MRLPRPKISPIALLFIVAIVLGLGVAWLVMHTLQQREAAAEAALQAKAHAGEVAVVVPTRNLTPGEVADSSTMAERSVPRDLLPPDAVTADDWPQYDGHPLSHAVFRGIPVRSSDFGAVVHHSAFLSLLQPGQRA</sequence>
<keyword evidence="1" id="KW-0472">Membrane</keyword>
<protein>
    <recommendedName>
        <fullName evidence="2">SAF domain-containing protein</fullName>
    </recommendedName>
</protein>
<evidence type="ECO:0000256" key="1">
    <source>
        <dbReference type="SAM" id="Phobius"/>
    </source>
</evidence>
<dbReference type="RefSeq" id="WP_276732822.1">
    <property type="nucleotide sequence ID" value="NZ_JAFKMR010000039.1"/>
</dbReference>
<feature type="domain" description="SAF" evidence="2">
    <location>
        <begin position="54"/>
        <end position="116"/>
    </location>
</feature>
<feature type="non-terminal residue" evidence="3">
    <location>
        <position position="135"/>
    </location>
</feature>
<proteinExistence type="predicted"/>
<reference evidence="3" key="1">
    <citation type="submission" date="2021-02" db="EMBL/GenBank/DDBJ databases">
        <title>Thiocyanate and organic carbon inputs drive convergent selection for specific autotrophic Afipia and Thiobacillus strains within complex microbiomes.</title>
        <authorList>
            <person name="Huddy R.J."/>
            <person name="Sachdeva R."/>
            <person name="Kadzinga F."/>
            <person name="Kantor R.S."/>
            <person name="Harrison S.T.L."/>
            <person name="Banfield J.F."/>
        </authorList>
    </citation>
    <scope>NUCLEOTIDE SEQUENCE</scope>
    <source>
        <strain evidence="3">SCN18_13_7_16_R3_B_64_19</strain>
    </source>
</reference>
<organism evidence="3 4">
    <name type="scientific">Thiomonas arsenitoxydans (strain DSM 22701 / CIP 110005 / 3As)</name>
    <dbReference type="NCBI Taxonomy" id="426114"/>
    <lineage>
        <taxon>Bacteria</taxon>
        <taxon>Pseudomonadati</taxon>
        <taxon>Pseudomonadota</taxon>
        <taxon>Betaproteobacteria</taxon>
        <taxon>Burkholderiales</taxon>
        <taxon>Thiomonas</taxon>
    </lineage>
</organism>
<dbReference type="Pfam" id="PF08666">
    <property type="entry name" value="SAF"/>
    <property type="match status" value="1"/>
</dbReference>
<dbReference type="InterPro" id="IPR013974">
    <property type="entry name" value="SAF"/>
</dbReference>
<evidence type="ECO:0000313" key="3">
    <source>
        <dbReference type="EMBL" id="MBN8745700.1"/>
    </source>
</evidence>
<comment type="caution">
    <text evidence="3">The sequence shown here is derived from an EMBL/GenBank/DDBJ whole genome shotgun (WGS) entry which is preliminary data.</text>
</comment>
<accession>A0A8I1SVI3</accession>